<reference evidence="4" key="1">
    <citation type="submission" date="2023-08" db="EMBL/GenBank/DDBJ databases">
        <authorList>
            <person name="Audoor S."/>
            <person name="Bilcke G."/>
        </authorList>
    </citation>
    <scope>NUCLEOTIDE SEQUENCE</scope>
</reference>
<accession>A0AAD2FQJ8</accession>
<feature type="region of interest" description="Disordered" evidence="2">
    <location>
        <begin position="72"/>
        <end position="93"/>
    </location>
</feature>
<evidence type="ECO:0000256" key="2">
    <source>
        <dbReference type="SAM" id="MobiDB-lite"/>
    </source>
</evidence>
<feature type="compositionally biased region" description="Low complexity" evidence="2">
    <location>
        <begin position="290"/>
        <end position="321"/>
    </location>
</feature>
<name>A0AAD2FQJ8_9STRA</name>
<sequence>MRMIGSSRLPLLSILLLSIFQPSVHSLLSTKSCQNGNGHRIRLLTTSGAYSSHPRKNPSEEDQGLLLAKRPSTAGAGVDANSSEDPFSASGGRSLVTTVKGGLANIFEFAEEQKARNKRRQELRRAQRQKANLKQGGGKEQPRWHPYSGINSSNPNFRTAAPVMTNAGFAKSIWRNARKRNKPVLWENSLRTYDRMAILEQKTELKIKRTNLHHEGAMLACAKLGWWQKCLEIYHFVNEQDSSTILPPTASSRLAPSNLESSAASSKIVRRVYVTDNMIQSLVRACSRASSQRGKGGSSSSKQQQQQQQQQANSQTTTTSNADEQESLEEQEVALRRIPLDTALEIVRTMDENHGVKPGAIHVNPLAAAYQSLGYTEEARDILQTMLSNRTAGEEPEEGVDILNVHDLCAKDKGSYSLLVQGAVGSGDWGAAVEALCDMTKSGLYPNPRHCNSWNEIAERHRGRSSKKKIREEFWTNSVI</sequence>
<dbReference type="EMBL" id="CAKOGP040001758">
    <property type="protein sequence ID" value="CAJ1949683.1"/>
    <property type="molecule type" value="Genomic_DNA"/>
</dbReference>
<gene>
    <name evidence="4" type="ORF">CYCCA115_LOCUS12220</name>
</gene>
<evidence type="ECO:0000256" key="1">
    <source>
        <dbReference type="PROSITE-ProRule" id="PRU00708"/>
    </source>
</evidence>
<feature type="signal peptide" evidence="3">
    <location>
        <begin position="1"/>
        <end position="26"/>
    </location>
</feature>
<evidence type="ECO:0000256" key="3">
    <source>
        <dbReference type="SAM" id="SignalP"/>
    </source>
</evidence>
<dbReference type="Gene3D" id="1.25.40.10">
    <property type="entry name" value="Tetratricopeptide repeat domain"/>
    <property type="match status" value="1"/>
</dbReference>
<dbReference type="Proteomes" id="UP001295423">
    <property type="component" value="Unassembled WGS sequence"/>
</dbReference>
<evidence type="ECO:0000313" key="5">
    <source>
        <dbReference type="Proteomes" id="UP001295423"/>
    </source>
</evidence>
<dbReference type="InterPro" id="IPR011990">
    <property type="entry name" value="TPR-like_helical_dom_sf"/>
</dbReference>
<comment type="caution">
    <text evidence="4">The sequence shown here is derived from an EMBL/GenBank/DDBJ whole genome shotgun (WGS) entry which is preliminary data.</text>
</comment>
<dbReference type="AlphaFoldDB" id="A0AAD2FQJ8"/>
<feature type="region of interest" description="Disordered" evidence="2">
    <location>
        <begin position="290"/>
        <end position="330"/>
    </location>
</feature>
<organism evidence="4 5">
    <name type="scientific">Cylindrotheca closterium</name>
    <dbReference type="NCBI Taxonomy" id="2856"/>
    <lineage>
        <taxon>Eukaryota</taxon>
        <taxon>Sar</taxon>
        <taxon>Stramenopiles</taxon>
        <taxon>Ochrophyta</taxon>
        <taxon>Bacillariophyta</taxon>
        <taxon>Bacillariophyceae</taxon>
        <taxon>Bacillariophycidae</taxon>
        <taxon>Bacillariales</taxon>
        <taxon>Bacillariaceae</taxon>
        <taxon>Cylindrotheca</taxon>
    </lineage>
</organism>
<keyword evidence="3" id="KW-0732">Signal</keyword>
<evidence type="ECO:0000313" key="4">
    <source>
        <dbReference type="EMBL" id="CAJ1949683.1"/>
    </source>
</evidence>
<dbReference type="PROSITE" id="PS51375">
    <property type="entry name" value="PPR"/>
    <property type="match status" value="1"/>
</dbReference>
<keyword evidence="5" id="KW-1185">Reference proteome</keyword>
<feature type="repeat" description="PPR" evidence="1">
    <location>
        <begin position="412"/>
        <end position="446"/>
    </location>
</feature>
<feature type="region of interest" description="Disordered" evidence="2">
    <location>
        <begin position="118"/>
        <end position="155"/>
    </location>
</feature>
<feature type="compositionally biased region" description="Basic residues" evidence="2">
    <location>
        <begin position="118"/>
        <end position="128"/>
    </location>
</feature>
<feature type="chain" id="PRO_5041956099" description="Pentacotripeptide-repeat region of PRORP domain-containing protein" evidence="3">
    <location>
        <begin position="27"/>
        <end position="480"/>
    </location>
</feature>
<protein>
    <recommendedName>
        <fullName evidence="6">Pentacotripeptide-repeat region of PRORP domain-containing protein</fullName>
    </recommendedName>
</protein>
<evidence type="ECO:0008006" key="6">
    <source>
        <dbReference type="Google" id="ProtNLM"/>
    </source>
</evidence>
<proteinExistence type="predicted"/>
<dbReference type="InterPro" id="IPR002885">
    <property type="entry name" value="PPR_rpt"/>
</dbReference>